<reference evidence="2 3" key="3">
    <citation type="journal article" date="2017" name="G3 (Bethesda)">
        <title>Comparative analysis highlights variable genome content of wheat rusts and divergence of the mating loci.</title>
        <authorList>
            <person name="Cuomo C.A."/>
            <person name="Bakkeren G."/>
            <person name="Khalil H.B."/>
            <person name="Panwar V."/>
            <person name="Joly D."/>
            <person name="Linning R."/>
            <person name="Sakthikumar S."/>
            <person name="Song X."/>
            <person name="Adiconis X."/>
            <person name="Fan L."/>
            <person name="Goldberg J.M."/>
            <person name="Levin J.Z."/>
            <person name="Young S."/>
            <person name="Zeng Q."/>
            <person name="Anikster Y."/>
            <person name="Bruce M."/>
            <person name="Wang M."/>
            <person name="Yin C."/>
            <person name="McCallum B."/>
            <person name="Szabo L.J."/>
            <person name="Hulbert S."/>
            <person name="Chen X."/>
            <person name="Fellers J.P."/>
        </authorList>
    </citation>
    <scope>NUCLEOTIDE SEQUENCE</scope>
    <source>
        <strain evidence="2">isolate 1-1 / race 1 (BBBD)</strain>
        <strain evidence="3">Isolate 1-1 / race 1 (BBBD)</strain>
    </source>
</reference>
<dbReference type="AlphaFoldDB" id="A0A180FZ21"/>
<evidence type="ECO:0000313" key="1">
    <source>
        <dbReference type="EMBL" id="OAV85665.1"/>
    </source>
</evidence>
<protein>
    <submittedName>
        <fullName evidence="1 2">Uncharacterized protein</fullName>
    </submittedName>
</protein>
<organism evidence="1">
    <name type="scientific">Puccinia triticina (isolate 1-1 / race 1 (BBBD))</name>
    <name type="common">Brown leaf rust fungus</name>
    <dbReference type="NCBI Taxonomy" id="630390"/>
    <lineage>
        <taxon>Eukaryota</taxon>
        <taxon>Fungi</taxon>
        <taxon>Dikarya</taxon>
        <taxon>Basidiomycota</taxon>
        <taxon>Pucciniomycotina</taxon>
        <taxon>Pucciniomycetes</taxon>
        <taxon>Pucciniales</taxon>
        <taxon>Pucciniaceae</taxon>
        <taxon>Puccinia</taxon>
    </lineage>
</organism>
<reference evidence="1" key="2">
    <citation type="submission" date="2016-05" db="EMBL/GenBank/DDBJ databases">
        <title>Comparative analysis highlights variable genome content of wheat rusts and divergence of the mating loci.</title>
        <authorList>
            <person name="Cuomo C.A."/>
            <person name="Bakkeren G."/>
            <person name="Szabo L."/>
            <person name="Khalil H."/>
            <person name="Joly D."/>
            <person name="Goldberg J."/>
            <person name="Young S."/>
            <person name="Zeng Q."/>
            <person name="Fellers J."/>
        </authorList>
    </citation>
    <scope>NUCLEOTIDE SEQUENCE [LARGE SCALE GENOMIC DNA]</scope>
    <source>
        <strain evidence="1">1-1 BBBD Race 1</strain>
    </source>
</reference>
<gene>
    <name evidence="1" type="ORF">PTTG_10727</name>
</gene>
<dbReference type="EMBL" id="ADAS02003081">
    <property type="protein sequence ID" value="OAV85665.1"/>
    <property type="molecule type" value="Genomic_DNA"/>
</dbReference>
<sequence length="116" mass="12846">MEQVYLNPIFYSKSPGQQLPVPHQLVLTLERLASNGNRALVGQFSRNFSVGRGTVIVKVSRQVVRAINDLSGLYLVWPNATRQKKISDVMKAEGFKGCVGFVNGTTIPLHQHPTID</sequence>
<dbReference type="EnsemblFungi" id="PTTG_10727-t43_1">
    <property type="protein sequence ID" value="PTTG_10727-t43_1-p1"/>
    <property type="gene ID" value="PTTG_10727"/>
</dbReference>
<dbReference type="VEuPathDB" id="FungiDB:PTTG_10727"/>
<reference evidence="2" key="4">
    <citation type="submission" date="2025-05" db="UniProtKB">
        <authorList>
            <consortium name="EnsemblFungi"/>
        </authorList>
    </citation>
    <scope>IDENTIFICATION</scope>
    <source>
        <strain evidence="2">isolate 1-1 / race 1 (BBBD)</strain>
    </source>
</reference>
<evidence type="ECO:0000313" key="2">
    <source>
        <dbReference type="EnsemblFungi" id="PTTG_10727-t43_1-p1"/>
    </source>
</evidence>
<accession>A0A180FZ21</accession>
<feature type="non-terminal residue" evidence="1">
    <location>
        <position position="116"/>
    </location>
</feature>
<dbReference type="Proteomes" id="UP000005240">
    <property type="component" value="Unassembled WGS sequence"/>
</dbReference>
<reference evidence="1" key="1">
    <citation type="submission" date="2009-11" db="EMBL/GenBank/DDBJ databases">
        <authorList>
            <consortium name="The Broad Institute Genome Sequencing Platform"/>
            <person name="Ward D."/>
            <person name="Feldgarden M."/>
            <person name="Earl A."/>
            <person name="Young S.K."/>
            <person name="Zeng Q."/>
            <person name="Koehrsen M."/>
            <person name="Alvarado L."/>
            <person name="Berlin A."/>
            <person name="Bochicchio J."/>
            <person name="Borenstein D."/>
            <person name="Chapman S.B."/>
            <person name="Chen Z."/>
            <person name="Engels R."/>
            <person name="Freedman E."/>
            <person name="Gellesch M."/>
            <person name="Goldberg J."/>
            <person name="Griggs A."/>
            <person name="Gujja S."/>
            <person name="Heilman E."/>
            <person name="Heiman D."/>
            <person name="Hepburn T."/>
            <person name="Howarth C."/>
            <person name="Jen D."/>
            <person name="Larson L."/>
            <person name="Lewis B."/>
            <person name="Mehta T."/>
            <person name="Park D."/>
            <person name="Pearson M."/>
            <person name="Roberts A."/>
            <person name="Saif S."/>
            <person name="Shea T."/>
            <person name="Shenoy N."/>
            <person name="Sisk P."/>
            <person name="Stolte C."/>
            <person name="Sykes S."/>
            <person name="Thomson T."/>
            <person name="Walk T."/>
            <person name="White J."/>
            <person name="Yandava C."/>
            <person name="Izard J."/>
            <person name="Baranova O.V."/>
            <person name="Blanton J.M."/>
            <person name="Tanner A.C."/>
            <person name="Dewhirst F.E."/>
            <person name="Haas B."/>
            <person name="Nusbaum C."/>
            <person name="Birren B."/>
        </authorList>
    </citation>
    <scope>NUCLEOTIDE SEQUENCE [LARGE SCALE GENOMIC DNA]</scope>
    <source>
        <strain evidence="1">1-1 BBBD Race 1</strain>
    </source>
</reference>
<name>A0A180FZ21_PUCT1</name>
<evidence type="ECO:0000313" key="3">
    <source>
        <dbReference type="Proteomes" id="UP000005240"/>
    </source>
</evidence>
<keyword evidence="3" id="KW-1185">Reference proteome</keyword>
<dbReference type="OrthoDB" id="2502344at2759"/>
<proteinExistence type="predicted"/>